<evidence type="ECO:0000256" key="5">
    <source>
        <dbReference type="ARBA" id="ARBA00012064"/>
    </source>
</evidence>
<evidence type="ECO:0000256" key="4">
    <source>
        <dbReference type="ARBA" id="ARBA00005254"/>
    </source>
</evidence>
<comment type="caution">
    <text evidence="7">The sequence shown here is derived from an EMBL/GenBank/DDBJ whole genome shotgun (WGS) entry which is preliminary data.</text>
</comment>
<keyword evidence="6" id="KW-0443">Lipid metabolism</keyword>
<dbReference type="Proteomes" id="UP001370490">
    <property type="component" value="Unassembled WGS sequence"/>
</dbReference>
<protein>
    <recommendedName>
        <fullName evidence="5">Delta(3)-Delta(2)-enoyl-CoA isomerase</fullName>
        <ecNumber evidence="5">5.3.3.8</ecNumber>
    </recommendedName>
</protein>
<comment type="pathway">
    <text evidence="3">Lipid metabolism; fatty acid beta-oxidation.</text>
</comment>
<dbReference type="InterPro" id="IPR001753">
    <property type="entry name" value="Enoyl-CoA_hydra/iso"/>
</dbReference>
<evidence type="ECO:0000256" key="2">
    <source>
        <dbReference type="ARBA" id="ARBA00000765"/>
    </source>
</evidence>
<evidence type="ECO:0000313" key="7">
    <source>
        <dbReference type="EMBL" id="KAK6914063.1"/>
    </source>
</evidence>
<dbReference type="GO" id="GO:0006635">
    <property type="term" value="P:fatty acid beta-oxidation"/>
    <property type="evidence" value="ECO:0007669"/>
    <property type="project" value="TreeGrafter"/>
</dbReference>
<comment type="catalytic activity">
    <reaction evidence="2">
        <text>a (3E)-enoyl-CoA = a 4-saturated (2E)-enoyl-CoA</text>
        <dbReference type="Rhea" id="RHEA:45228"/>
        <dbReference type="ChEBI" id="CHEBI:58521"/>
        <dbReference type="ChEBI" id="CHEBI:85097"/>
        <dbReference type="EC" id="5.3.3.8"/>
    </reaction>
</comment>
<reference evidence="7 8" key="1">
    <citation type="submission" date="2023-12" db="EMBL/GenBank/DDBJ databases">
        <title>A high-quality genome assembly for Dillenia turbinata (Dilleniales).</title>
        <authorList>
            <person name="Chanderbali A."/>
        </authorList>
    </citation>
    <scope>NUCLEOTIDE SEQUENCE [LARGE SCALE GENOMIC DNA]</scope>
    <source>
        <strain evidence="7">LSX21</strain>
        <tissue evidence="7">Leaf</tissue>
    </source>
</reference>
<dbReference type="GO" id="GO:0004165">
    <property type="term" value="F:delta(3)-delta(2)-enoyl-CoA isomerase activity"/>
    <property type="evidence" value="ECO:0007669"/>
    <property type="project" value="UniProtKB-EC"/>
</dbReference>
<dbReference type="EC" id="5.3.3.8" evidence="5"/>
<dbReference type="CDD" id="cd06558">
    <property type="entry name" value="crotonase-like"/>
    <property type="match status" value="1"/>
</dbReference>
<dbReference type="Pfam" id="PF00378">
    <property type="entry name" value="ECH_1"/>
    <property type="match status" value="1"/>
</dbReference>
<organism evidence="7 8">
    <name type="scientific">Dillenia turbinata</name>
    <dbReference type="NCBI Taxonomy" id="194707"/>
    <lineage>
        <taxon>Eukaryota</taxon>
        <taxon>Viridiplantae</taxon>
        <taxon>Streptophyta</taxon>
        <taxon>Embryophyta</taxon>
        <taxon>Tracheophyta</taxon>
        <taxon>Spermatophyta</taxon>
        <taxon>Magnoliopsida</taxon>
        <taxon>eudicotyledons</taxon>
        <taxon>Gunneridae</taxon>
        <taxon>Pentapetalae</taxon>
        <taxon>Dilleniales</taxon>
        <taxon>Dilleniaceae</taxon>
        <taxon>Dillenia</taxon>
    </lineage>
</organism>
<proteinExistence type="inferred from homology"/>
<name>A0AAN8UBY1_9MAGN</name>
<dbReference type="FunFam" id="3.90.226.10:FF:000049">
    <property type="entry name" value="Enoyl-CoA delta isomerase 3"/>
    <property type="match status" value="1"/>
</dbReference>
<gene>
    <name evidence="7" type="ORF">RJ641_021384</name>
</gene>
<comment type="catalytic activity">
    <reaction evidence="1">
        <text>a (3Z)-enoyl-CoA = a 4-saturated (2E)-enoyl-CoA</text>
        <dbReference type="Rhea" id="RHEA:45900"/>
        <dbReference type="ChEBI" id="CHEBI:85097"/>
        <dbReference type="ChEBI" id="CHEBI:85489"/>
        <dbReference type="EC" id="5.3.3.8"/>
    </reaction>
</comment>
<dbReference type="PANTHER" id="PTHR11941">
    <property type="entry name" value="ENOYL-COA HYDRATASE-RELATED"/>
    <property type="match status" value="1"/>
</dbReference>
<evidence type="ECO:0000256" key="6">
    <source>
        <dbReference type="ARBA" id="ARBA00023098"/>
    </source>
</evidence>
<dbReference type="InterPro" id="IPR029045">
    <property type="entry name" value="ClpP/crotonase-like_dom_sf"/>
</dbReference>
<dbReference type="EMBL" id="JBAMMX010000026">
    <property type="protein sequence ID" value="KAK6914063.1"/>
    <property type="molecule type" value="Genomic_DNA"/>
</dbReference>
<evidence type="ECO:0000256" key="3">
    <source>
        <dbReference type="ARBA" id="ARBA00005005"/>
    </source>
</evidence>
<dbReference type="SUPFAM" id="SSF52096">
    <property type="entry name" value="ClpP/crotonase"/>
    <property type="match status" value="1"/>
</dbReference>
<accession>A0AAN8UBY1</accession>
<evidence type="ECO:0000256" key="1">
    <source>
        <dbReference type="ARBA" id="ARBA00000452"/>
    </source>
</evidence>
<evidence type="ECO:0000313" key="8">
    <source>
        <dbReference type="Proteomes" id="UP001370490"/>
    </source>
</evidence>
<dbReference type="PANTHER" id="PTHR11941:SF75">
    <property type="entry name" value="ENOYL-COA HYDRATASE_ISOMERASE FAMILY PROTEIN"/>
    <property type="match status" value="1"/>
</dbReference>
<dbReference type="Gene3D" id="3.90.226.10">
    <property type="entry name" value="2-enoyl-CoA Hydratase, Chain A, domain 1"/>
    <property type="match status" value="1"/>
</dbReference>
<keyword evidence="8" id="KW-1185">Reference proteome</keyword>
<dbReference type="GO" id="GO:0005777">
    <property type="term" value="C:peroxisome"/>
    <property type="evidence" value="ECO:0007669"/>
    <property type="project" value="TreeGrafter"/>
</dbReference>
<comment type="similarity">
    <text evidence="4">Belongs to the enoyl-CoA hydratase/isomerase family.</text>
</comment>
<dbReference type="AlphaFoldDB" id="A0AAN8UBY1"/>
<sequence>MCTLEKRGDLFILTITGDDEQHRLSPSLVDSIRSALAEAQSKITPGSALITTATGKFFSNGFDLAFAQASGSKSGFIDRMLYQVDYFKPLVADLISFPAPTIAAVNGHAAAAGLALALSHDYIIMRSDRGVLYMSEVDLGMTLPDYFTTLFRAKIGSASVRREILLAGRKVKGAEAVKMGIVEAAHDSEEKVVESGVRMGAEFSKRKWNGEVFGEIRKSLYPELCGVLGLVCKMAVASKL</sequence>